<keyword evidence="1" id="KW-0472">Membrane</keyword>
<keyword evidence="1" id="KW-1133">Transmembrane helix</keyword>
<evidence type="ECO:0000313" key="3">
    <source>
        <dbReference type="Proteomes" id="UP000032683"/>
    </source>
</evidence>
<accession>A0A0D6QD52</accession>
<dbReference type="RefSeq" id="WP_048857088.1">
    <property type="nucleotide sequence ID" value="NZ_BANJ01000070.1"/>
</dbReference>
<feature type="transmembrane region" description="Helical" evidence="1">
    <location>
        <begin position="50"/>
        <end position="71"/>
    </location>
</feature>
<dbReference type="EMBL" id="BANJ01000070">
    <property type="protein sequence ID" value="GAO00906.1"/>
    <property type="molecule type" value="Genomic_DNA"/>
</dbReference>
<dbReference type="Pfam" id="PF13430">
    <property type="entry name" value="DUF4112"/>
    <property type="match status" value="1"/>
</dbReference>
<sequence length="132" mass="14315">MITSYAPTAAHAAGSHDIRQEVARLRRLATLLDAAFRIPGTKARWGLDTLIGLLPVGGTALMLLPSLYIVWKSWRLGIGRPTLARMLANVVVEAAADLVPVLGDVFDTAFKADLRNVTLLEQHFGLTTPEMP</sequence>
<name>A0A0D6QD52_KOMXY</name>
<comment type="caution">
    <text evidence="2">The sequence shown here is derived from an EMBL/GenBank/DDBJ whole genome shotgun (WGS) entry which is preliminary data.</text>
</comment>
<proteinExistence type="predicted"/>
<reference evidence="2 3" key="1">
    <citation type="submission" date="2012-11" db="EMBL/GenBank/DDBJ databases">
        <title>Whole genome sequence of Gluconacetobacter xylinus NBRC 13693.</title>
        <authorList>
            <person name="Azuma Y."/>
            <person name="Higashiura N."/>
            <person name="Hirakawa H."/>
            <person name="Matsushita K."/>
        </authorList>
    </citation>
    <scope>NUCLEOTIDE SEQUENCE [LARGE SCALE GENOMIC DNA]</scope>
    <source>
        <strain evidence="2 3">NBRC 13693</strain>
    </source>
</reference>
<dbReference type="PANTHER" id="PTHR35519:SF2">
    <property type="entry name" value="PH DOMAIN PROTEIN"/>
    <property type="match status" value="1"/>
</dbReference>
<protein>
    <recommendedName>
        <fullName evidence="4">DUF4112 domain-containing protein</fullName>
    </recommendedName>
</protein>
<evidence type="ECO:0000256" key="1">
    <source>
        <dbReference type="SAM" id="Phobius"/>
    </source>
</evidence>
<keyword evidence="1" id="KW-0812">Transmembrane</keyword>
<organism evidence="2 3">
    <name type="scientific">Komagataeibacter xylinus NBRC 13693</name>
    <dbReference type="NCBI Taxonomy" id="1234668"/>
    <lineage>
        <taxon>Bacteria</taxon>
        <taxon>Pseudomonadati</taxon>
        <taxon>Pseudomonadota</taxon>
        <taxon>Alphaproteobacteria</taxon>
        <taxon>Acetobacterales</taxon>
        <taxon>Acetobacteraceae</taxon>
        <taxon>Komagataeibacter</taxon>
    </lineage>
</organism>
<evidence type="ECO:0008006" key="4">
    <source>
        <dbReference type="Google" id="ProtNLM"/>
    </source>
</evidence>
<dbReference type="Proteomes" id="UP000032683">
    <property type="component" value="Unassembled WGS sequence"/>
</dbReference>
<evidence type="ECO:0000313" key="2">
    <source>
        <dbReference type="EMBL" id="GAO00906.1"/>
    </source>
</evidence>
<dbReference type="AlphaFoldDB" id="A0A0D6QD52"/>
<gene>
    <name evidence="2" type="ORF">Gxy13693_070_005</name>
</gene>
<dbReference type="InterPro" id="IPR025187">
    <property type="entry name" value="DUF4112"/>
</dbReference>
<dbReference type="PANTHER" id="PTHR35519">
    <property type="entry name" value="MEMBRANE PROTEINS"/>
    <property type="match status" value="1"/>
</dbReference>